<dbReference type="AlphaFoldDB" id="A0A4U5NZW2"/>
<protein>
    <submittedName>
        <fullName evidence="2">Uncharacterized protein</fullName>
    </submittedName>
</protein>
<proteinExistence type="predicted"/>
<comment type="caution">
    <text evidence="2">The sequence shown here is derived from an EMBL/GenBank/DDBJ whole genome shotgun (WGS) entry which is preliminary data.</text>
</comment>
<accession>A0A4U5NZW2</accession>
<feature type="compositionally biased region" description="Polar residues" evidence="1">
    <location>
        <begin position="22"/>
        <end position="37"/>
    </location>
</feature>
<organism evidence="2 3">
    <name type="scientific">Steinernema carpocapsae</name>
    <name type="common">Entomopathogenic nematode</name>
    <dbReference type="NCBI Taxonomy" id="34508"/>
    <lineage>
        <taxon>Eukaryota</taxon>
        <taxon>Metazoa</taxon>
        <taxon>Ecdysozoa</taxon>
        <taxon>Nematoda</taxon>
        <taxon>Chromadorea</taxon>
        <taxon>Rhabditida</taxon>
        <taxon>Tylenchina</taxon>
        <taxon>Panagrolaimomorpha</taxon>
        <taxon>Strongyloidoidea</taxon>
        <taxon>Steinernematidae</taxon>
        <taxon>Steinernema</taxon>
    </lineage>
</organism>
<evidence type="ECO:0000313" key="2">
    <source>
        <dbReference type="EMBL" id="TKR89020.1"/>
    </source>
</evidence>
<gene>
    <name evidence="2" type="ORF">L596_013181</name>
</gene>
<dbReference type="Proteomes" id="UP000298663">
    <property type="component" value="Unassembled WGS sequence"/>
</dbReference>
<dbReference type="EMBL" id="AZBU02000003">
    <property type="protein sequence ID" value="TKR89020.1"/>
    <property type="molecule type" value="Genomic_DNA"/>
</dbReference>
<sequence>MMGLEAINEDENGLLSPGYPQRKNSAANSRKSSTGSMNGRKLSDASTASADGKETGGKSGLLHGPFFEANSA</sequence>
<keyword evidence="3" id="KW-1185">Reference proteome</keyword>
<reference evidence="2 3" key="2">
    <citation type="journal article" date="2019" name="G3 (Bethesda)">
        <title>Hybrid Assembly of the Genome of the Entomopathogenic Nematode Steinernema carpocapsae Identifies the X-Chromosome.</title>
        <authorList>
            <person name="Serra L."/>
            <person name="Macchietto M."/>
            <person name="Macias-Munoz A."/>
            <person name="McGill C.J."/>
            <person name="Rodriguez I.M."/>
            <person name="Rodriguez B."/>
            <person name="Murad R."/>
            <person name="Mortazavi A."/>
        </authorList>
    </citation>
    <scope>NUCLEOTIDE SEQUENCE [LARGE SCALE GENOMIC DNA]</scope>
    <source>
        <strain evidence="2 3">ALL</strain>
    </source>
</reference>
<evidence type="ECO:0000313" key="3">
    <source>
        <dbReference type="Proteomes" id="UP000298663"/>
    </source>
</evidence>
<reference evidence="2 3" key="1">
    <citation type="journal article" date="2015" name="Genome Biol.">
        <title>Comparative genomics of Steinernema reveals deeply conserved gene regulatory networks.</title>
        <authorList>
            <person name="Dillman A.R."/>
            <person name="Macchietto M."/>
            <person name="Porter C.F."/>
            <person name="Rogers A."/>
            <person name="Williams B."/>
            <person name="Antoshechkin I."/>
            <person name="Lee M.M."/>
            <person name="Goodwin Z."/>
            <person name="Lu X."/>
            <person name="Lewis E.E."/>
            <person name="Goodrich-Blair H."/>
            <person name="Stock S.P."/>
            <person name="Adams B.J."/>
            <person name="Sternberg P.W."/>
            <person name="Mortazavi A."/>
        </authorList>
    </citation>
    <scope>NUCLEOTIDE SEQUENCE [LARGE SCALE GENOMIC DNA]</scope>
    <source>
        <strain evidence="2 3">ALL</strain>
    </source>
</reference>
<feature type="region of interest" description="Disordered" evidence="1">
    <location>
        <begin position="1"/>
        <end position="72"/>
    </location>
</feature>
<evidence type="ECO:0000256" key="1">
    <source>
        <dbReference type="SAM" id="MobiDB-lite"/>
    </source>
</evidence>
<name>A0A4U5NZW2_STECR</name>